<sequence>MRQSTAHLHNPHAAAFNTSFCTSFTSGSANISPRVGQSTEVEEQQPFHSSGRAQSHSVSGRPSVSKPSKVALIRQESMRSAMASAILSPKNPVEEQQALTRKERAERRWIAAEFKSGLTIVMRKWISRQEAADRRDTQKSEMNELVVLCVGVAENMARVRWIERERESRIDMNDRIVCKTINSEATSTRAFASFRRRPTLPSALENCMPPTPMVMHHRRTTDCSTSVVPDGSFTTSGEASGSMFASPRQFAANSGGVGASVSVQNSSPIFSEEDPHTSSSSQSGRFGPSIDPDSAQQLILEEEEENARDVFVMDTQEGWFRIVLTKREDYHRIRQLNAARPVLPVAIAAPAAASPPTPSTFVLPLALQQKGNGVSPLRSSSGISPHYSYRQQQLQLQFASHTGTNGSDQGENSLVSPGFGVGSRAISWSPSVDTALSFALDDSTYLLTQEEARYRGDLQRIERITFKQMAARFLLRQETLSRRNIVLGELRGFVGRSLSIVEMIARQHVVEAEDHRRERLLAKVTNAASKLSSDDMSQFTGIADSESNANSEPPLESHASFQQVASEAFSLVELNATAKPSAGGGGADAALLVEEGVVVYSSERTEQMVEQLTTQGTAEGQHDDVVIGAIVNPSPVSVMYVSHDHQETLSAPRDTSDSLEAPTPHRATVEQLPLTPLIATASLPVAMQVDCETDPVVQPGASAEGVNDEAMPELLTANAIVDQHNSALSSQTTQQQLLVVSGVTNESEGTTTQIVPPGKSADELQQLVKLSADLPNDVAGVPLEEEEPPAVTIPLNIATTTTTMGESASGGFDKHQPPCSNADDFPKSPSGAMEQQPLTLSPPLANCEGEEMQEAIIDATVVDGDAFVAVELSSVAHVEETAVTTAPHTEVPITDISPQPFPLQSEDVTTQQVSGQTEPVEEAPQLMAVLMESHAPLTIDLGMHSGESTTPPAQRTEATFAEREEETCADAVTVEQALPPEIARAICAKKQPIEEDLPLPSLVAVIPQLPSEGAIAVPRIVTPDESSIAERSLTTVPVDNNAAVSFAPDHTDGPRLTFPAHVLGDGAVIPAVAEVEHEPSRSPLDVEQESHPVPAKDSALHRCADNTTTTTTQTTECLPGDVTSADLLVVSTSVDVGAAPSEGGEDPRHLLQDISSQDTSTTPARHDDTFVIDNPSMAEQTAMADPTLTQLEVITFESQGLAAAADDTCGEQVGAEQTEDEPHNYQHDGGNHEKTATPQDTTGSVGDVVADTEQPPPGEGEGTAAINSSEPQQSTPAMQNEVTREPPVVSDEAADNKPAITHERTVSQVAESLRNLPDAQQDDSPSSFVEAPDDRTTSTYPAEVDAPDNNNDVVVRPEVIPTLSSTLNALAPEASPLCTPDAEVVEADEVRAVEEVLPHTPERSLPSEVDSATPVLGMETVQVTPSVPYNAGAPLMHGAADKIEVRNGDSSSSYSSAFILEVVHAVIQQVLCLTSATLVDDNSTRENDSLLPVAPPHPCVVVADAPAQGDEGTRCSATAPLELSAVLEQPTALTVLEEQNEAALVVARKFVEAVIQNALAIVGSRLVSPTHPALVVPSKEKSELPTTNECSHATANHVQPHAPADHVPSTPDRTALEVAEWLVSLVVENALTAQPQHATAATRLSEEANEGPTKAVFLEAAVPEAMNAVVTVEIHSPTIFLPVNDEAVLPIQQHQQVVPLSSNTGIEEGSVQHLVDLTTLSPSEQQLGDTLTSGDVTVTLASSRDANNITDQPSELQPDANVVAEDSAECDDRTTVASHEAEHRRLLWEQFVLSQRAAMACAELRLAAVVVVTPQHNGVHGTPRSSADSALSPKKPLTPSNVSRPAVRPISSSSGSSNGGGRSTSNVRQIAQMPPLAESRPKSGAPPPLQPRAHASRPSTGQPMTRAAAVSSIAQSPKRRPPLATPTTNDSAAADGAIAATACGSPIHSRPPRPPTGSKAPPIAGRPRAPQPLRTSPAKSCSSSKEKEIQFTPEKFFTSLKNELEHPTHPSSPLSLSPLLPHIPTASPQGGAPPRRPHTATVVSLRHAGVGIVLGRVASFSSRARLQRALLEIQESEESSRYTLEVACAEASSELSMQHAMVMMREAIATGSFLPVPSVRPSSAAVRFRPRSAVESKRGNDIAEDSTSLPMVVPMEPMLPDEPRAVNVQRIRQLLYNFPS</sequence>
<evidence type="ECO:0000313" key="2">
    <source>
        <dbReference type="EMBL" id="CUG92582.1"/>
    </source>
</evidence>
<feature type="compositionally biased region" description="Low complexity" evidence="1">
    <location>
        <begin position="1341"/>
        <end position="1352"/>
    </location>
</feature>
<feature type="region of interest" description="Disordered" evidence="1">
    <location>
        <begin position="1816"/>
        <end position="1931"/>
    </location>
</feature>
<dbReference type="Proteomes" id="UP000051952">
    <property type="component" value="Unassembled WGS sequence"/>
</dbReference>
<keyword evidence="3" id="KW-1185">Reference proteome</keyword>
<feature type="region of interest" description="Disordered" evidence="1">
    <location>
        <begin position="2003"/>
        <end position="2038"/>
    </location>
</feature>
<dbReference type="VEuPathDB" id="TriTrypDB:BSAL_38320"/>
<proteinExistence type="predicted"/>
<reference evidence="3" key="1">
    <citation type="submission" date="2015-09" db="EMBL/GenBank/DDBJ databases">
        <authorList>
            <consortium name="Pathogen Informatics"/>
        </authorList>
    </citation>
    <scope>NUCLEOTIDE SEQUENCE [LARGE SCALE GENOMIC DNA]</scope>
    <source>
        <strain evidence="3">Lake Konstanz</strain>
    </source>
</reference>
<organism evidence="2 3">
    <name type="scientific">Bodo saltans</name>
    <name type="common">Flagellated protozoan</name>
    <dbReference type="NCBI Taxonomy" id="75058"/>
    <lineage>
        <taxon>Eukaryota</taxon>
        <taxon>Discoba</taxon>
        <taxon>Euglenozoa</taxon>
        <taxon>Kinetoplastea</taxon>
        <taxon>Metakinetoplastina</taxon>
        <taxon>Eubodonida</taxon>
        <taxon>Bodonidae</taxon>
        <taxon>Bodo</taxon>
    </lineage>
</organism>
<evidence type="ECO:0000256" key="1">
    <source>
        <dbReference type="SAM" id="MobiDB-lite"/>
    </source>
</evidence>
<feature type="compositionally biased region" description="Low complexity" evidence="1">
    <location>
        <begin position="2011"/>
        <end position="2020"/>
    </location>
</feature>
<feature type="compositionally biased region" description="Basic and acidic residues" evidence="1">
    <location>
        <begin position="1220"/>
        <end position="1235"/>
    </location>
</feature>
<protein>
    <submittedName>
        <fullName evidence="2">Uncharacterized protein</fullName>
    </submittedName>
</protein>
<feature type="region of interest" description="Disordered" evidence="1">
    <location>
        <begin position="1205"/>
        <end position="1352"/>
    </location>
</feature>
<feature type="compositionally biased region" description="Polar residues" evidence="1">
    <location>
        <begin position="1973"/>
        <end position="1983"/>
    </location>
</feature>
<feature type="region of interest" description="Disordered" evidence="1">
    <location>
        <begin position="1943"/>
        <end position="1988"/>
    </location>
</feature>
<feature type="compositionally biased region" description="Polar residues" evidence="1">
    <location>
        <begin position="46"/>
        <end position="66"/>
    </location>
</feature>
<accession>A0A0S4JTA2</accession>
<name>A0A0S4JTA2_BODSA</name>
<dbReference type="EMBL" id="CYKH01002064">
    <property type="protein sequence ID" value="CUG92582.1"/>
    <property type="molecule type" value="Genomic_DNA"/>
</dbReference>
<feature type="region of interest" description="Disordered" evidence="1">
    <location>
        <begin position="267"/>
        <end position="292"/>
    </location>
</feature>
<feature type="compositionally biased region" description="Polar residues" evidence="1">
    <location>
        <begin position="1265"/>
        <end position="1281"/>
    </location>
</feature>
<gene>
    <name evidence="2" type="ORF">BSAL_38320</name>
</gene>
<feature type="region of interest" description="Disordered" evidence="1">
    <location>
        <begin position="32"/>
        <end position="69"/>
    </location>
</feature>
<evidence type="ECO:0000313" key="3">
    <source>
        <dbReference type="Proteomes" id="UP000051952"/>
    </source>
</evidence>